<keyword evidence="2" id="KW-1185">Reference proteome</keyword>
<dbReference type="Proteomes" id="UP000321570">
    <property type="component" value="Unassembled WGS sequence"/>
</dbReference>
<name>A0A564YB69_HYMDI</name>
<dbReference type="EMBL" id="CABIJS010000123">
    <property type="protein sequence ID" value="VUZ44490.1"/>
    <property type="molecule type" value="Genomic_DNA"/>
</dbReference>
<proteinExistence type="predicted"/>
<dbReference type="AlphaFoldDB" id="A0A564YB69"/>
<sequence>MFYVPMKQSPSAMSKRAHRFPPFYNCYVSSKNTSALKFSRVLTQVTYTFVFQLITVRAYQLPATTLPAHPLSSSARSPLYLSLSLVSNLLWLP</sequence>
<evidence type="ECO:0000313" key="1">
    <source>
        <dbReference type="EMBL" id="VUZ44490.1"/>
    </source>
</evidence>
<gene>
    <name evidence="1" type="ORF">WMSIL1_LOCUS4456</name>
</gene>
<protein>
    <submittedName>
        <fullName evidence="1">Uncharacterized protein</fullName>
    </submittedName>
</protein>
<evidence type="ECO:0000313" key="2">
    <source>
        <dbReference type="Proteomes" id="UP000321570"/>
    </source>
</evidence>
<reference evidence="1 2" key="1">
    <citation type="submission" date="2019-07" db="EMBL/GenBank/DDBJ databases">
        <authorList>
            <person name="Jastrzebski P J."/>
            <person name="Paukszto L."/>
            <person name="Jastrzebski P J."/>
        </authorList>
    </citation>
    <scope>NUCLEOTIDE SEQUENCE [LARGE SCALE GENOMIC DNA]</scope>
    <source>
        <strain evidence="1 2">WMS-il1</strain>
    </source>
</reference>
<accession>A0A564YB69</accession>
<organism evidence="1 2">
    <name type="scientific">Hymenolepis diminuta</name>
    <name type="common">Rat tapeworm</name>
    <dbReference type="NCBI Taxonomy" id="6216"/>
    <lineage>
        <taxon>Eukaryota</taxon>
        <taxon>Metazoa</taxon>
        <taxon>Spiralia</taxon>
        <taxon>Lophotrochozoa</taxon>
        <taxon>Platyhelminthes</taxon>
        <taxon>Cestoda</taxon>
        <taxon>Eucestoda</taxon>
        <taxon>Cyclophyllidea</taxon>
        <taxon>Hymenolepididae</taxon>
        <taxon>Hymenolepis</taxon>
    </lineage>
</organism>